<feature type="domain" description="Large ribosomal subunit protein bL12 C-terminal" evidence="13">
    <location>
        <begin position="119"/>
        <end position="187"/>
    </location>
</feature>
<evidence type="ECO:0000256" key="12">
    <source>
        <dbReference type="ARBA" id="ARBA00075329"/>
    </source>
</evidence>
<dbReference type="Gene3D" id="1.20.5.710">
    <property type="entry name" value="Single helix bin"/>
    <property type="match status" value="1"/>
</dbReference>
<proteinExistence type="inferred from homology"/>
<evidence type="ECO:0000313" key="15">
    <source>
        <dbReference type="Ensembl" id="ENSLLEP00000039259.1"/>
    </source>
</evidence>
<reference evidence="15" key="1">
    <citation type="submission" date="2025-08" db="UniProtKB">
        <authorList>
            <consortium name="Ensembl"/>
        </authorList>
    </citation>
    <scope>IDENTIFICATION</scope>
</reference>
<gene>
    <name evidence="15" type="primary">MRPL12</name>
</gene>
<name>A0A8C5QM11_9ANUR</name>
<dbReference type="AlphaFoldDB" id="A0A8C5QM11"/>
<dbReference type="InterPro" id="IPR000206">
    <property type="entry name" value="Ribosomal_bL12"/>
</dbReference>
<evidence type="ECO:0000256" key="4">
    <source>
        <dbReference type="ARBA" id="ARBA00022843"/>
    </source>
</evidence>
<dbReference type="GO" id="GO:0006412">
    <property type="term" value="P:translation"/>
    <property type="evidence" value="ECO:0007669"/>
    <property type="project" value="InterPro"/>
</dbReference>
<dbReference type="FunFam" id="3.30.1390.10:FF:000001">
    <property type="entry name" value="50S ribosomal protein L7/L12"/>
    <property type="match status" value="1"/>
</dbReference>
<evidence type="ECO:0000256" key="6">
    <source>
        <dbReference type="ARBA" id="ARBA00022980"/>
    </source>
</evidence>
<evidence type="ECO:0000259" key="14">
    <source>
        <dbReference type="Pfam" id="PF16320"/>
    </source>
</evidence>
<evidence type="ECO:0000256" key="11">
    <source>
        <dbReference type="ARBA" id="ARBA00072684"/>
    </source>
</evidence>
<dbReference type="GO" id="GO:0005743">
    <property type="term" value="C:mitochondrial inner membrane"/>
    <property type="evidence" value="ECO:0007669"/>
    <property type="project" value="UniProtKB-ARBA"/>
</dbReference>
<dbReference type="HAMAP" id="MF_00368">
    <property type="entry name" value="Ribosomal_bL12"/>
    <property type="match status" value="1"/>
</dbReference>
<evidence type="ECO:0000256" key="7">
    <source>
        <dbReference type="ARBA" id="ARBA00022990"/>
    </source>
</evidence>
<keyword evidence="8" id="KW-0496">Mitochondrion</keyword>
<evidence type="ECO:0000256" key="1">
    <source>
        <dbReference type="ARBA" id="ARBA00004173"/>
    </source>
</evidence>
<dbReference type="SUPFAM" id="SSF48300">
    <property type="entry name" value="Ribosomal protein L7/12, oligomerisation (N-terminal) domain"/>
    <property type="match status" value="1"/>
</dbReference>
<dbReference type="InterPro" id="IPR008932">
    <property type="entry name" value="Ribosomal_bL12_oligo"/>
</dbReference>
<dbReference type="GO" id="GO:0003735">
    <property type="term" value="F:structural constituent of ribosome"/>
    <property type="evidence" value="ECO:0007669"/>
    <property type="project" value="InterPro"/>
</dbReference>
<dbReference type="InterPro" id="IPR013823">
    <property type="entry name" value="Ribosomal_bL12_C"/>
</dbReference>
<dbReference type="NCBIfam" id="TIGR00855">
    <property type="entry name" value="L12"/>
    <property type="match status" value="1"/>
</dbReference>
<dbReference type="GeneTree" id="ENSGT00390000000190"/>
<dbReference type="Proteomes" id="UP000694569">
    <property type="component" value="Unplaced"/>
</dbReference>
<evidence type="ECO:0000256" key="10">
    <source>
        <dbReference type="ARBA" id="ARBA00058301"/>
    </source>
</evidence>
<keyword evidence="6" id="KW-0689">Ribosomal protein</keyword>
<dbReference type="PANTHER" id="PTHR45987">
    <property type="entry name" value="39S RIBOSOMAL PROTEIN L12"/>
    <property type="match status" value="1"/>
</dbReference>
<dbReference type="GO" id="GO:0005762">
    <property type="term" value="C:mitochondrial large ribosomal subunit"/>
    <property type="evidence" value="ECO:0007669"/>
    <property type="project" value="TreeGrafter"/>
</dbReference>
<dbReference type="Pfam" id="PF00542">
    <property type="entry name" value="Ribosomal_L12"/>
    <property type="match status" value="1"/>
</dbReference>
<dbReference type="FunFam" id="1.20.5.710:FF:000006">
    <property type="entry name" value="39S ribosomal protein L12, mitochondrial"/>
    <property type="match status" value="1"/>
</dbReference>
<dbReference type="SUPFAM" id="SSF54736">
    <property type="entry name" value="ClpS-like"/>
    <property type="match status" value="1"/>
</dbReference>
<protein>
    <recommendedName>
        <fullName evidence="11">Large ribosomal subunit protein bL12m</fullName>
    </recommendedName>
    <alternativeName>
        <fullName evidence="12">39S ribosomal protein L12, mitochondrial</fullName>
    </alternativeName>
</protein>
<dbReference type="Pfam" id="PF16320">
    <property type="entry name" value="Ribosomal_L12_N"/>
    <property type="match status" value="1"/>
</dbReference>
<evidence type="ECO:0000256" key="9">
    <source>
        <dbReference type="ARBA" id="ARBA00023274"/>
    </source>
</evidence>
<accession>A0A8C5QM11</accession>
<keyword evidence="3" id="KW-1017">Isopeptide bond</keyword>
<keyword evidence="4" id="KW-0832">Ubl conjugation</keyword>
<reference evidence="15" key="2">
    <citation type="submission" date="2025-09" db="UniProtKB">
        <authorList>
            <consortium name="Ensembl"/>
        </authorList>
    </citation>
    <scope>IDENTIFICATION</scope>
</reference>
<evidence type="ECO:0000313" key="16">
    <source>
        <dbReference type="Proteomes" id="UP000694569"/>
    </source>
</evidence>
<comment type="function">
    <text evidence="10">As a component of the mitochondrial large ribosomal subunit, plays a role in mitochondrial translation. When present in mitochondria as a free protein not associated with the ribosome, associates with mitochondrial RNA polymerase POLRMT to activate transcription. Required for POLRMT stability.</text>
</comment>
<dbReference type="InterPro" id="IPR036235">
    <property type="entry name" value="Ribosomal_bL12_oligo_N_sf"/>
</dbReference>
<dbReference type="OrthoDB" id="250175at2759"/>
<dbReference type="InterPro" id="IPR014719">
    <property type="entry name" value="Ribosomal_bL12_C/ClpS-like"/>
</dbReference>
<keyword evidence="5" id="KW-0809">Transit peptide</keyword>
<keyword evidence="16" id="KW-1185">Reference proteome</keyword>
<evidence type="ECO:0000256" key="2">
    <source>
        <dbReference type="ARBA" id="ARBA00007197"/>
    </source>
</evidence>
<evidence type="ECO:0000256" key="5">
    <source>
        <dbReference type="ARBA" id="ARBA00022946"/>
    </source>
</evidence>
<dbReference type="GO" id="GO:0003729">
    <property type="term" value="F:mRNA binding"/>
    <property type="evidence" value="ECO:0007669"/>
    <property type="project" value="TreeGrafter"/>
</dbReference>
<dbReference type="PANTHER" id="PTHR45987:SF4">
    <property type="entry name" value="LARGE RIBOSOMAL SUBUNIT PROTEIN BL12M"/>
    <property type="match status" value="1"/>
</dbReference>
<comment type="similarity">
    <text evidence="2">Belongs to the bacterial ribosomal protein bL12 family.</text>
</comment>
<evidence type="ECO:0000256" key="3">
    <source>
        <dbReference type="ARBA" id="ARBA00022499"/>
    </source>
</evidence>
<feature type="domain" description="Large ribosomal subunit protein bL12 oligomerization" evidence="14">
    <location>
        <begin position="55"/>
        <end position="103"/>
    </location>
</feature>
<dbReference type="Ensembl" id="ENSLLET00000040838.1">
    <property type="protein sequence ID" value="ENSLLEP00000039259.1"/>
    <property type="gene ID" value="ENSLLEG00000024958.1"/>
</dbReference>
<dbReference type="CDD" id="cd00387">
    <property type="entry name" value="Ribosomal_L7_L12"/>
    <property type="match status" value="1"/>
</dbReference>
<keyword evidence="7" id="KW-0007">Acetylation</keyword>
<evidence type="ECO:0000259" key="13">
    <source>
        <dbReference type="Pfam" id="PF00542"/>
    </source>
</evidence>
<evidence type="ECO:0000256" key="8">
    <source>
        <dbReference type="ARBA" id="ARBA00023128"/>
    </source>
</evidence>
<sequence length="187" mass="20177">MFPVARCCLRLRAAASSGCRLETSVTRLLSTSSHRRNEAVAAPSLDNGAKQYPMKIQQLVDQIAGLTLLEVSDLNELLKKTLKIPDVGMMPMGTAMPGAAAPAQPVEEDAPAKKEKTHFTVKLMESNAVDKVKLIKEVKNCMQGLNLVQAKKLVESVPQEIKANVSKEEAEKIKAALEAAGGKVELE</sequence>
<comment type="subcellular location">
    <subcellularLocation>
        <location evidence="1">Mitochondrion</location>
    </subcellularLocation>
</comment>
<keyword evidence="9" id="KW-0687">Ribonucleoprotein</keyword>
<organism evidence="15 16">
    <name type="scientific">Leptobrachium leishanense</name>
    <name type="common">Leishan spiny toad</name>
    <dbReference type="NCBI Taxonomy" id="445787"/>
    <lineage>
        <taxon>Eukaryota</taxon>
        <taxon>Metazoa</taxon>
        <taxon>Chordata</taxon>
        <taxon>Craniata</taxon>
        <taxon>Vertebrata</taxon>
        <taxon>Euteleostomi</taxon>
        <taxon>Amphibia</taxon>
        <taxon>Batrachia</taxon>
        <taxon>Anura</taxon>
        <taxon>Pelobatoidea</taxon>
        <taxon>Megophryidae</taxon>
        <taxon>Leptobrachium</taxon>
    </lineage>
</organism>
<dbReference type="Gene3D" id="3.30.1390.10">
    <property type="match status" value="1"/>
</dbReference>